<feature type="domain" description="J" evidence="12">
    <location>
        <begin position="30"/>
        <end position="97"/>
    </location>
</feature>
<dbReference type="SUPFAM" id="SSF46565">
    <property type="entry name" value="Chaperone J-domain"/>
    <property type="match status" value="1"/>
</dbReference>
<dbReference type="Gene3D" id="3.50.50.80">
    <property type="entry name" value="Ubiquitin-activating enzyme E1, inactive adenylation domain, subdomain 1"/>
    <property type="match status" value="1"/>
</dbReference>
<evidence type="ECO:0000256" key="4">
    <source>
        <dbReference type="ARBA" id="ARBA00022741"/>
    </source>
</evidence>
<dbReference type="Gene3D" id="3.10.290.20">
    <property type="entry name" value="Ubiquitin-like 2 activating enzyme e1b. Chain: B, domain 3"/>
    <property type="match status" value="1"/>
</dbReference>
<sequence>MFSGYRLILVKRVLYWSNRLLRQAIDYQKNYYDILGVSHNATQQEIKNAFYVLSKKYHPDVTGSVPESNLTARFIAIKEAYDVLKDVDSRNEYDAYRAQTSCEYGRQTYKKQSTGYGSRRSNRYAGTNYYRSSWRYDDAHLKKVFEELQRRAEEYEKAQKERDDQFWEKFYQAERERYKRRQEMPPRPSIKLAVESWLNGPLLPYLPYLSAALIIYIIGFFVFSLHSIIVGRIASGDMNENDRVQRRPDETKIGESELRASKLTELKSKKMRMLQIRNNIMTWQNEQFLEVLRCPVLVVGVGGIGCELLKNLALTGFSNIEIIDLDTIDVSNLNRQFLFRREHVGKPKAVIAAEAVRAIAPNVKIVCYHDSVLKEEYGVDFFQKFTVVLSALDNIAARNHINRLCLAARVPLIESGSSGYLGHASLTSLFHIFVRPIIRDYTECYECNPKTAQKTYPGCTIRNTPSEHIHCIVWAKHLFNQLFGEPDDDDEVSPDLTDEENLDGSSINDDGRNGSAVPNMEENDNDGPFMHGDNCEILNRINTRKWAAENSYDPKILFRKFFHNDINYLLSMTNLWKQRRKPFPLDWDNLPNEIASSSNNEPNAELWTVLQCKNEFEKAVSTLSKRIRDGSVLSWDKDDEPAMRFVAACANLRAHIFSIPLRTLFDIKSMAGNIIPAIATTNAIVAGMIVTEALKVVFGAKDKLRNIFIKPKPNPRGKILTDEVPCKPNKHCYVCSERREITLKLNTKLTTVQSLENKFLKGILHMVAPDVMISLTGNIVISSEEGETKAISERILEKVGVIHGCILECDDFLQRLEIRIRIQHASELKADEFVIVMDTDTSATNGQEDGDQGNMLKRSLSEATDECSPTKIRKKN</sequence>
<evidence type="ECO:0000256" key="2">
    <source>
        <dbReference type="ARBA" id="ARBA00005673"/>
    </source>
</evidence>
<dbReference type="GO" id="GO:0046872">
    <property type="term" value="F:metal ion binding"/>
    <property type="evidence" value="ECO:0007669"/>
    <property type="project" value="UniProtKB-KW"/>
</dbReference>
<dbReference type="Pfam" id="PF14732">
    <property type="entry name" value="UAE_UbL"/>
    <property type="match status" value="1"/>
</dbReference>
<dbReference type="SMART" id="SM00271">
    <property type="entry name" value="DnaJ"/>
    <property type="match status" value="1"/>
</dbReference>
<evidence type="ECO:0000256" key="7">
    <source>
        <dbReference type="ARBA" id="ARBA00022840"/>
    </source>
</evidence>
<dbReference type="PRINTS" id="PR00625">
    <property type="entry name" value="JDOMAIN"/>
</dbReference>
<dbReference type="InterPro" id="IPR000594">
    <property type="entry name" value="ThiF_NAD_FAD-bd"/>
</dbReference>
<dbReference type="GO" id="GO:0019948">
    <property type="term" value="F:SUMO activating enzyme activity"/>
    <property type="evidence" value="ECO:0007669"/>
    <property type="project" value="TreeGrafter"/>
</dbReference>
<dbReference type="InterPro" id="IPR033127">
    <property type="entry name" value="UBQ-activ_enz_E1_Cys_AS"/>
</dbReference>
<accession>A0A498SN06</accession>
<name>A0A498SN06_ACAVI</name>
<dbReference type="InterPro" id="IPR035985">
    <property type="entry name" value="Ubiquitin-activating_enz"/>
</dbReference>
<dbReference type="AlphaFoldDB" id="A0A498SN06"/>
<dbReference type="Pfam" id="PF00899">
    <property type="entry name" value="ThiF"/>
    <property type="match status" value="1"/>
</dbReference>
<evidence type="ECO:0000256" key="10">
    <source>
        <dbReference type="SAM" id="MobiDB-lite"/>
    </source>
</evidence>
<evidence type="ECO:0000256" key="11">
    <source>
        <dbReference type="SAM" id="Phobius"/>
    </source>
</evidence>
<evidence type="ECO:0000256" key="3">
    <source>
        <dbReference type="ARBA" id="ARBA00022723"/>
    </source>
</evidence>
<dbReference type="Gene3D" id="1.10.287.110">
    <property type="entry name" value="DnaJ domain"/>
    <property type="match status" value="1"/>
</dbReference>
<dbReference type="Proteomes" id="UP000276991">
    <property type="component" value="Unassembled WGS sequence"/>
</dbReference>
<keyword evidence="11" id="KW-0812">Transmembrane</keyword>
<dbReference type="STRING" id="6277.A0A498SN06"/>
<dbReference type="UniPathway" id="UPA00886"/>
<dbReference type="OrthoDB" id="10255449at2759"/>
<keyword evidence="11" id="KW-0472">Membrane</keyword>
<evidence type="ECO:0000256" key="9">
    <source>
        <dbReference type="SAM" id="Coils"/>
    </source>
</evidence>
<evidence type="ECO:0000313" key="14">
    <source>
        <dbReference type="Proteomes" id="UP000276991"/>
    </source>
</evidence>
<keyword evidence="7" id="KW-0067">ATP-binding</keyword>
<feature type="compositionally biased region" description="Acidic residues" evidence="10">
    <location>
        <begin position="488"/>
        <end position="502"/>
    </location>
</feature>
<reference evidence="13 14" key="1">
    <citation type="submission" date="2018-08" db="EMBL/GenBank/DDBJ databases">
        <authorList>
            <person name="Laetsch R D."/>
            <person name="Stevens L."/>
            <person name="Kumar S."/>
            <person name="Blaxter L. M."/>
        </authorList>
    </citation>
    <scope>NUCLEOTIDE SEQUENCE [LARGE SCALE GENOMIC DNA]</scope>
</reference>
<feature type="coiled-coil region" evidence="9">
    <location>
        <begin position="138"/>
        <end position="165"/>
    </location>
</feature>
<dbReference type="GO" id="GO:0005524">
    <property type="term" value="F:ATP binding"/>
    <property type="evidence" value="ECO:0007669"/>
    <property type="project" value="UniProtKB-KW"/>
</dbReference>
<dbReference type="SUPFAM" id="SSF69572">
    <property type="entry name" value="Activating enzymes of the ubiquitin-like proteins"/>
    <property type="match status" value="1"/>
</dbReference>
<evidence type="ECO:0000259" key="12">
    <source>
        <dbReference type="PROSITE" id="PS50076"/>
    </source>
</evidence>
<dbReference type="EMBL" id="UPTC01002283">
    <property type="protein sequence ID" value="VBB33287.1"/>
    <property type="molecule type" value="Genomic_DNA"/>
</dbReference>
<protein>
    <recommendedName>
        <fullName evidence="12">J domain-containing protein</fullName>
    </recommendedName>
</protein>
<keyword evidence="4" id="KW-0547">Nucleotide-binding</keyword>
<dbReference type="InterPro" id="IPR028077">
    <property type="entry name" value="UAE_UbL_dom"/>
</dbReference>
<dbReference type="FunFam" id="3.50.50.80:FF:000002">
    <property type="entry name" value="SUMO-activating enzyme subunit 2"/>
    <property type="match status" value="1"/>
</dbReference>
<dbReference type="GO" id="GO:0005737">
    <property type="term" value="C:cytoplasm"/>
    <property type="evidence" value="ECO:0007669"/>
    <property type="project" value="TreeGrafter"/>
</dbReference>
<dbReference type="PANTHER" id="PTHR10953:SF5">
    <property type="entry name" value="SUMO-ACTIVATING ENZYME SUBUNIT 2"/>
    <property type="match status" value="1"/>
</dbReference>
<keyword evidence="11" id="KW-1133">Transmembrane helix</keyword>
<evidence type="ECO:0000313" key="13">
    <source>
        <dbReference type="EMBL" id="VBB33287.1"/>
    </source>
</evidence>
<gene>
    <name evidence="13" type="ORF">NAV_LOCUS8078</name>
</gene>
<comment type="pathway">
    <text evidence="1">Protein modification; protein sumoylation.</text>
</comment>
<comment type="similarity">
    <text evidence="2">Belongs to the ubiquitin-activating E1 family.</text>
</comment>
<keyword evidence="5" id="KW-0833">Ubl conjugation pathway</keyword>
<dbReference type="PROSITE" id="PS50076">
    <property type="entry name" value="DNAJ_2"/>
    <property type="match status" value="1"/>
</dbReference>
<keyword evidence="14" id="KW-1185">Reference proteome</keyword>
<dbReference type="CDD" id="cd06257">
    <property type="entry name" value="DnaJ"/>
    <property type="match status" value="1"/>
</dbReference>
<evidence type="ECO:0000256" key="5">
    <source>
        <dbReference type="ARBA" id="ARBA00022786"/>
    </source>
</evidence>
<evidence type="ECO:0000256" key="8">
    <source>
        <dbReference type="PROSITE-ProRule" id="PRU10132"/>
    </source>
</evidence>
<dbReference type="InterPro" id="IPR036869">
    <property type="entry name" value="J_dom_sf"/>
</dbReference>
<dbReference type="InterPro" id="IPR023318">
    <property type="entry name" value="Ub_act_enz_dom_a_sf"/>
</dbReference>
<feature type="active site" description="Glycyl thioester intermediate" evidence="8">
    <location>
        <position position="459"/>
    </location>
</feature>
<dbReference type="Pfam" id="PF00226">
    <property type="entry name" value="DnaJ"/>
    <property type="match status" value="1"/>
</dbReference>
<dbReference type="InterPro" id="IPR018253">
    <property type="entry name" value="DnaJ_domain_CS"/>
</dbReference>
<dbReference type="PROSITE" id="PS00865">
    <property type="entry name" value="UBIQUITIN_ACTIVAT_2"/>
    <property type="match status" value="1"/>
</dbReference>
<keyword evidence="9" id="KW-0175">Coiled coil</keyword>
<feature type="region of interest" description="Disordered" evidence="10">
    <location>
        <begin position="488"/>
        <end position="528"/>
    </location>
</feature>
<keyword evidence="3" id="KW-0479">Metal-binding</keyword>
<dbReference type="PANTHER" id="PTHR10953">
    <property type="entry name" value="UBIQUITIN-ACTIVATING ENZYME E1"/>
    <property type="match status" value="1"/>
</dbReference>
<dbReference type="PROSITE" id="PS00636">
    <property type="entry name" value="DNAJ_1"/>
    <property type="match status" value="1"/>
</dbReference>
<feature type="transmembrane region" description="Helical" evidence="11">
    <location>
        <begin position="205"/>
        <end position="229"/>
    </location>
</feature>
<dbReference type="InterPro" id="IPR045886">
    <property type="entry name" value="ThiF/MoeB/HesA"/>
</dbReference>
<dbReference type="InterPro" id="IPR001623">
    <property type="entry name" value="DnaJ_domain"/>
</dbReference>
<feature type="region of interest" description="Disordered" evidence="10">
    <location>
        <begin position="842"/>
        <end position="876"/>
    </location>
</feature>
<dbReference type="Gene3D" id="1.10.10.520">
    <property type="entry name" value="Ubiquitin activating enzymes (Uba3). Chain: B, domain 2"/>
    <property type="match status" value="1"/>
</dbReference>
<proteinExistence type="inferred from homology"/>
<evidence type="ECO:0000256" key="1">
    <source>
        <dbReference type="ARBA" id="ARBA00004718"/>
    </source>
</evidence>
<dbReference type="GO" id="GO:0031510">
    <property type="term" value="C:SUMO activating enzyme complex"/>
    <property type="evidence" value="ECO:0007669"/>
    <property type="project" value="TreeGrafter"/>
</dbReference>
<evidence type="ECO:0000256" key="6">
    <source>
        <dbReference type="ARBA" id="ARBA00022833"/>
    </source>
</evidence>
<dbReference type="InterPro" id="IPR042449">
    <property type="entry name" value="Ub-E1_IAD_1"/>
</dbReference>
<organism evidence="13 14">
    <name type="scientific">Acanthocheilonema viteae</name>
    <name type="common">Filarial nematode worm</name>
    <name type="synonym">Dipetalonema viteae</name>
    <dbReference type="NCBI Taxonomy" id="6277"/>
    <lineage>
        <taxon>Eukaryota</taxon>
        <taxon>Metazoa</taxon>
        <taxon>Ecdysozoa</taxon>
        <taxon>Nematoda</taxon>
        <taxon>Chromadorea</taxon>
        <taxon>Rhabditida</taxon>
        <taxon>Spirurina</taxon>
        <taxon>Spiruromorpha</taxon>
        <taxon>Filarioidea</taxon>
        <taxon>Onchocercidae</taxon>
        <taxon>Acanthocheilonema</taxon>
    </lineage>
</organism>
<dbReference type="GO" id="GO:0016925">
    <property type="term" value="P:protein sumoylation"/>
    <property type="evidence" value="ECO:0007669"/>
    <property type="project" value="UniProtKB-UniPathway"/>
</dbReference>
<keyword evidence="6" id="KW-0862">Zinc</keyword>